<sequence>MSVTVLGHAGVVPFCLTSLVVVSICVGEGARSLPLLAIWALGCIVRLCYGDRQLATDCWVFGGWTLWVGRGTLKEYAERRWDDVVGLGMREGEERMAGVVVGLASVALLLLWLSRHEDKSTTELPSTAEKWTKQYPKARIFPCRTTHARMFPRKHAFSYSYLQCGFPIIPEATTTGGMHISTGIDRKMGSWWLRIKAEDYLERGNGKLGFYGKLEMYLRDHHVKDTEWCYAYLVTAPRFFGYAFNPVSFWYIYDAEHQLKKMVLEVNNTFGERRMYLLDGSSPPSPPRTTSSDASGESEPEIVAEGTKSRFTDVWMKDFHVSPFNSRKGSYALKALNPFPGVSYDDPKIDNTITLKSSKDNGKLVARLYSTGKVLDPETMGVLGTARFVASWWWVGLVTFPRIVREAGKLFFKRKLNVFYRPEVQSTSMGRLPTASEITLHKVFSAYVHELVDQTEEIFSITFRAGIPNIPVEIITSKREATPDRPIRNLEIRVLTPAFYSRLVHYAYTSEAIDRECVFTDERNRTLWLCRPQLLPLLLSSKNSLRITEQEQRVVRRSYLEEWRWRVLKRLRCAPPDPVYSATPPSFSVDDIRARPFSELDRFVRSEKGIVFAGEYRRAVTKSFMAQRFAFGFSEVVGGVDIMLRVLLSYLAVVQLYTSGRGSHPVWPDKFLGSVMSQMDRGLVGRDGLDWWEMFKSTAIMLSCHTYQLMKGYR</sequence>
<keyword evidence="2" id="KW-1133">Transmembrane helix</keyword>
<keyword evidence="4" id="KW-1185">Reference proteome</keyword>
<evidence type="ECO:0000313" key="4">
    <source>
        <dbReference type="Proteomes" id="UP000799423"/>
    </source>
</evidence>
<dbReference type="PANTHER" id="PTHR33973:SF4">
    <property type="entry name" value="OS07G0153300 PROTEIN"/>
    <property type="match status" value="1"/>
</dbReference>
<dbReference type="PANTHER" id="PTHR33973">
    <property type="entry name" value="OS07G0153300 PROTEIN"/>
    <property type="match status" value="1"/>
</dbReference>
<dbReference type="Pfam" id="PF07103">
    <property type="entry name" value="DUF1365"/>
    <property type="match status" value="1"/>
</dbReference>
<protein>
    <recommendedName>
        <fullName evidence="5">DUF1365-domain-containing protein</fullName>
    </recommendedName>
</protein>
<feature type="region of interest" description="Disordered" evidence="1">
    <location>
        <begin position="277"/>
        <end position="301"/>
    </location>
</feature>
<keyword evidence="2" id="KW-0472">Membrane</keyword>
<keyword evidence="2" id="KW-0812">Transmembrane</keyword>
<dbReference type="OrthoDB" id="3340520at2759"/>
<dbReference type="InterPro" id="IPR010775">
    <property type="entry name" value="DUF1365"/>
</dbReference>
<evidence type="ECO:0008006" key="5">
    <source>
        <dbReference type="Google" id="ProtNLM"/>
    </source>
</evidence>
<evidence type="ECO:0000256" key="1">
    <source>
        <dbReference type="SAM" id="MobiDB-lite"/>
    </source>
</evidence>
<gene>
    <name evidence="3" type="ORF">T440DRAFT_556733</name>
</gene>
<proteinExistence type="predicted"/>
<organism evidence="3 4">
    <name type="scientific">Plenodomus tracheiphilus IPT5</name>
    <dbReference type="NCBI Taxonomy" id="1408161"/>
    <lineage>
        <taxon>Eukaryota</taxon>
        <taxon>Fungi</taxon>
        <taxon>Dikarya</taxon>
        <taxon>Ascomycota</taxon>
        <taxon>Pezizomycotina</taxon>
        <taxon>Dothideomycetes</taxon>
        <taxon>Pleosporomycetidae</taxon>
        <taxon>Pleosporales</taxon>
        <taxon>Pleosporineae</taxon>
        <taxon>Leptosphaeriaceae</taxon>
        <taxon>Plenodomus</taxon>
    </lineage>
</organism>
<name>A0A6A7AYP8_9PLEO</name>
<dbReference type="Proteomes" id="UP000799423">
    <property type="component" value="Unassembled WGS sequence"/>
</dbReference>
<evidence type="ECO:0000313" key="3">
    <source>
        <dbReference type="EMBL" id="KAF2848411.1"/>
    </source>
</evidence>
<dbReference type="EMBL" id="MU006318">
    <property type="protein sequence ID" value="KAF2848411.1"/>
    <property type="molecule type" value="Genomic_DNA"/>
</dbReference>
<feature type="transmembrane region" description="Helical" evidence="2">
    <location>
        <begin position="6"/>
        <end position="26"/>
    </location>
</feature>
<accession>A0A6A7AYP8</accession>
<evidence type="ECO:0000256" key="2">
    <source>
        <dbReference type="SAM" id="Phobius"/>
    </source>
</evidence>
<dbReference type="AlphaFoldDB" id="A0A6A7AYP8"/>
<reference evidence="3" key="1">
    <citation type="submission" date="2020-01" db="EMBL/GenBank/DDBJ databases">
        <authorList>
            <consortium name="DOE Joint Genome Institute"/>
            <person name="Haridas S."/>
            <person name="Albert R."/>
            <person name="Binder M."/>
            <person name="Bloem J."/>
            <person name="Labutti K."/>
            <person name="Salamov A."/>
            <person name="Andreopoulos B."/>
            <person name="Baker S.E."/>
            <person name="Barry K."/>
            <person name="Bills G."/>
            <person name="Bluhm B.H."/>
            <person name="Cannon C."/>
            <person name="Castanera R."/>
            <person name="Culley D.E."/>
            <person name="Daum C."/>
            <person name="Ezra D."/>
            <person name="Gonzalez J.B."/>
            <person name="Henrissat B."/>
            <person name="Kuo A."/>
            <person name="Liang C."/>
            <person name="Lipzen A."/>
            <person name="Lutzoni F."/>
            <person name="Magnuson J."/>
            <person name="Mondo S."/>
            <person name="Nolan M."/>
            <person name="Ohm R."/>
            <person name="Pangilinan J."/>
            <person name="Park H.-J."/>
            <person name="Ramirez L."/>
            <person name="Alfaro M."/>
            <person name="Sun H."/>
            <person name="Tritt A."/>
            <person name="Yoshinaga Y."/>
            <person name="Zwiers L.-H."/>
            <person name="Turgeon B.G."/>
            <person name="Goodwin S.B."/>
            <person name="Spatafora J.W."/>
            <person name="Crous P.W."/>
            <person name="Grigoriev I.V."/>
        </authorList>
    </citation>
    <scope>NUCLEOTIDE SEQUENCE</scope>
    <source>
        <strain evidence="3">IPT5</strain>
    </source>
</reference>